<dbReference type="AlphaFoldDB" id="A0A453CWU8"/>
<reference evidence="2" key="1">
    <citation type="journal article" date="2014" name="Science">
        <title>Ancient hybridizations among the ancestral genomes of bread wheat.</title>
        <authorList>
            <consortium name="International Wheat Genome Sequencing Consortium,"/>
            <person name="Marcussen T."/>
            <person name="Sandve S.R."/>
            <person name="Heier L."/>
            <person name="Spannagl M."/>
            <person name="Pfeifer M."/>
            <person name="Jakobsen K.S."/>
            <person name="Wulff B.B."/>
            <person name="Steuernagel B."/>
            <person name="Mayer K.F."/>
            <person name="Olsen O.A."/>
        </authorList>
    </citation>
    <scope>NUCLEOTIDE SEQUENCE [LARGE SCALE GENOMIC DNA]</scope>
    <source>
        <strain evidence="2">cv. AL8/78</strain>
    </source>
</reference>
<evidence type="ECO:0000313" key="2">
    <source>
        <dbReference type="Proteomes" id="UP000015105"/>
    </source>
</evidence>
<organism evidence="1 2">
    <name type="scientific">Aegilops tauschii subsp. strangulata</name>
    <name type="common">Goatgrass</name>
    <dbReference type="NCBI Taxonomy" id="200361"/>
    <lineage>
        <taxon>Eukaryota</taxon>
        <taxon>Viridiplantae</taxon>
        <taxon>Streptophyta</taxon>
        <taxon>Embryophyta</taxon>
        <taxon>Tracheophyta</taxon>
        <taxon>Spermatophyta</taxon>
        <taxon>Magnoliopsida</taxon>
        <taxon>Liliopsida</taxon>
        <taxon>Poales</taxon>
        <taxon>Poaceae</taxon>
        <taxon>BOP clade</taxon>
        <taxon>Pooideae</taxon>
        <taxon>Triticodae</taxon>
        <taxon>Triticeae</taxon>
        <taxon>Triticinae</taxon>
        <taxon>Aegilops</taxon>
    </lineage>
</organism>
<reference evidence="2" key="2">
    <citation type="journal article" date="2017" name="Nat. Plants">
        <title>The Aegilops tauschii genome reveals multiple impacts of transposons.</title>
        <authorList>
            <person name="Zhao G."/>
            <person name="Zou C."/>
            <person name="Li K."/>
            <person name="Wang K."/>
            <person name="Li T."/>
            <person name="Gao L."/>
            <person name="Zhang X."/>
            <person name="Wang H."/>
            <person name="Yang Z."/>
            <person name="Liu X."/>
            <person name="Jiang W."/>
            <person name="Mao L."/>
            <person name="Kong X."/>
            <person name="Jiao Y."/>
            <person name="Jia J."/>
        </authorList>
    </citation>
    <scope>NUCLEOTIDE SEQUENCE [LARGE SCALE GENOMIC DNA]</scope>
    <source>
        <strain evidence="2">cv. AL8/78</strain>
    </source>
</reference>
<dbReference type="STRING" id="200361.A0A453CWU8"/>
<reference evidence="1" key="5">
    <citation type="journal article" date="2021" name="G3 (Bethesda)">
        <title>Aegilops tauschii genome assembly Aet v5.0 features greater sequence contiguity and improved annotation.</title>
        <authorList>
            <person name="Wang L."/>
            <person name="Zhu T."/>
            <person name="Rodriguez J.C."/>
            <person name="Deal K.R."/>
            <person name="Dubcovsky J."/>
            <person name="McGuire P.E."/>
            <person name="Lux T."/>
            <person name="Spannagl M."/>
            <person name="Mayer K.F.X."/>
            <person name="Baldrich P."/>
            <person name="Meyers B.C."/>
            <person name="Huo N."/>
            <person name="Gu Y.Q."/>
            <person name="Zhou H."/>
            <person name="Devos K.M."/>
            <person name="Bennetzen J.L."/>
            <person name="Unver T."/>
            <person name="Budak H."/>
            <person name="Gulick P.J."/>
            <person name="Galiba G."/>
            <person name="Kalapos B."/>
            <person name="Nelson D.R."/>
            <person name="Li P."/>
            <person name="You F.M."/>
            <person name="Luo M.C."/>
            <person name="Dvorak J."/>
        </authorList>
    </citation>
    <scope>NUCLEOTIDE SEQUENCE [LARGE SCALE GENOMIC DNA]</scope>
    <source>
        <strain evidence="1">cv. AL8/78</strain>
    </source>
</reference>
<protein>
    <recommendedName>
        <fullName evidence="3">Reverse transcriptase domain-containing protein</fullName>
    </recommendedName>
</protein>
<name>A0A453CWU8_AEGTS</name>
<accession>A0A453CWU8</accession>
<dbReference type="EnsemblPlants" id="AET2Gv20994100.2">
    <property type="protein sequence ID" value="AET2Gv20994100.2"/>
    <property type="gene ID" value="AET2Gv20994100"/>
</dbReference>
<sequence length="188" mass="20620">MVVNALATILDKAKAAGHIHGIVPHLVGGGGVSLLQYADDTINMVEGSAVDITNLKFLLLCFQQMSSLKINFDKSAVMVLGYGPDECQSIADCLNCQLGSFPTSYLGIPISDSRLTVAELLPTVTKLQHRVEPWQGRWLSKAARTVLINSSLSSLLLFIMSFYNLHETLHHEIAKFQARFFWAGEGDK</sequence>
<dbReference type="Gramene" id="AET2Gv20994100.2">
    <property type="protein sequence ID" value="AET2Gv20994100.2"/>
    <property type="gene ID" value="AET2Gv20994100"/>
</dbReference>
<reference evidence="1" key="3">
    <citation type="journal article" date="2017" name="Nature">
        <title>Genome sequence of the progenitor of the wheat D genome Aegilops tauschii.</title>
        <authorList>
            <person name="Luo M.C."/>
            <person name="Gu Y.Q."/>
            <person name="Puiu D."/>
            <person name="Wang H."/>
            <person name="Twardziok S.O."/>
            <person name="Deal K.R."/>
            <person name="Huo N."/>
            <person name="Zhu T."/>
            <person name="Wang L."/>
            <person name="Wang Y."/>
            <person name="McGuire P.E."/>
            <person name="Liu S."/>
            <person name="Long H."/>
            <person name="Ramasamy R.K."/>
            <person name="Rodriguez J.C."/>
            <person name="Van S.L."/>
            <person name="Yuan L."/>
            <person name="Wang Z."/>
            <person name="Xia Z."/>
            <person name="Xiao L."/>
            <person name="Anderson O.D."/>
            <person name="Ouyang S."/>
            <person name="Liang Y."/>
            <person name="Zimin A.V."/>
            <person name="Pertea G."/>
            <person name="Qi P."/>
            <person name="Bennetzen J.L."/>
            <person name="Dai X."/>
            <person name="Dawson M.W."/>
            <person name="Muller H.G."/>
            <person name="Kugler K."/>
            <person name="Rivarola-Duarte L."/>
            <person name="Spannagl M."/>
            <person name="Mayer K.F.X."/>
            <person name="Lu F.H."/>
            <person name="Bevan M.W."/>
            <person name="Leroy P."/>
            <person name="Li P."/>
            <person name="You F.M."/>
            <person name="Sun Q."/>
            <person name="Liu Z."/>
            <person name="Lyons E."/>
            <person name="Wicker T."/>
            <person name="Salzberg S.L."/>
            <person name="Devos K.M."/>
            <person name="Dvorak J."/>
        </authorList>
    </citation>
    <scope>NUCLEOTIDE SEQUENCE [LARGE SCALE GENOMIC DNA]</scope>
    <source>
        <strain evidence="1">cv. AL8/78</strain>
    </source>
</reference>
<keyword evidence="2" id="KW-1185">Reference proteome</keyword>
<proteinExistence type="predicted"/>
<dbReference type="PANTHER" id="PTHR33116">
    <property type="entry name" value="REVERSE TRANSCRIPTASE ZINC-BINDING DOMAIN-CONTAINING PROTEIN-RELATED-RELATED"/>
    <property type="match status" value="1"/>
</dbReference>
<reference evidence="1" key="4">
    <citation type="submission" date="2019-03" db="UniProtKB">
        <authorList>
            <consortium name="EnsemblPlants"/>
        </authorList>
    </citation>
    <scope>IDENTIFICATION</scope>
</reference>
<dbReference type="Proteomes" id="UP000015105">
    <property type="component" value="Chromosome 2D"/>
</dbReference>
<dbReference type="PANTHER" id="PTHR33116:SF87">
    <property type="entry name" value="OS01G0158850 PROTEIN"/>
    <property type="match status" value="1"/>
</dbReference>
<evidence type="ECO:0000313" key="1">
    <source>
        <dbReference type="EnsemblPlants" id="AET2Gv20994100.2"/>
    </source>
</evidence>
<evidence type="ECO:0008006" key="3">
    <source>
        <dbReference type="Google" id="ProtNLM"/>
    </source>
</evidence>